<keyword evidence="3" id="KW-1185">Reference proteome</keyword>
<protein>
    <submittedName>
        <fullName evidence="2">Uncharacterized protein</fullName>
    </submittedName>
</protein>
<evidence type="ECO:0000313" key="2">
    <source>
        <dbReference type="EMBL" id="GMI11616.1"/>
    </source>
</evidence>
<comment type="caution">
    <text evidence="2">The sequence shown here is derived from an EMBL/GenBank/DDBJ whole genome shotgun (WGS) entry which is preliminary data.</text>
</comment>
<name>A0A9W7KUC0_9STRA</name>
<sequence length="224" mass="24928">MSEEISEIELNPVIANAMGVVDDTSIPQDQANSSKIKWTMPARPAMLEFKMGEAQQQGQRSNPMMHEKKDSERKFKDHAKDQAGQATMKGLGTGASSNEQAQKAMNANALEAVTGGITLERLNIAINWVQNIGMVLLIDIDWPESFKKWFKFLEAFGLFGFFDFSVFGGMSEDVSIALGFLIPAWLIYEFDCGLYREKKRFWVYDAFGLPDGKGALVVSISLPV</sequence>
<gene>
    <name evidence="2" type="ORF">TrVE_jg1608</name>
</gene>
<evidence type="ECO:0000313" key="3">
    <source>
        <dbReference type="Proteomes" id="UP001165160"/>
    </source>
</evidence>
<dbReference type="Proteomes" id="UP001165160">
    <property type="component" value="Unassembled WGS sequence"/>
</dbReference>
<dbReference type="EMBL" id="BRXX01000432">
    <property type="protein sequence ID" value="GMI11616.1"/>
    <property type="molecule type" value="Genomic_DNA"/>
</dbReference>
<evidence type="ECO:0000256" key="1">
    <source>
        <dbReference type="SAM" id="MobiDB-lite"/>
    </source>
</evidence>
<reference evidence="3" key="1">
    <citation type="journal article" date="2023" name="Commun. Biol.">
        <title>Genome analysis of Parmales, the sister group of diatoms, reveals the evolutionary specialization of diatoms from phago-mixotrophs to photoautotrophs.</title>
        <authorList>
            <person name="Ban H."/>
            <person name="Sato S."/>
            <person name="Yoshikawa S."/>
            <person name="Yamada K."/>
            <person name="Nakamura Y."/>
            <person name="Ichinomiya M."/>
            <person name="Sato N."/>
            <person name="Blanc-Mathieu R."/>
            <person name="Endo H."/>
            <person name="Kuwata A."/>
            <person name="Ogata H."/>
        </authorList>
    </citation>
    <scope>NUCLEOTIDE SEQUENCE [LARGE SCALE GENOMIC DNA]</scope>
    <source>
        <strain evidence="3">NIES 3699</strain>
    </source>
</reference>
<feature type="region of interest" description="Disordered" evidence="1">
    <location>
        <begin position="53"/>
        <end position="83"/>
    </location>
</feature>
<accession>A0A9W7KUC0</accession>
<dbReference type="AlphaFoldDB" id="A0A9W7KUC0"/>
<feature type="compositionally biased region" description="Basic and acidic residues" evidence="1">
    <location>
        <begin position="65"/>
        <end position="81"/>
    </location>
</feature>
<proteinExistence type="predicted"/>
<organism evidence="2 3">
    <name type="scientific">Triparma verrucosa</name>
    <dbReference type="NCBI Taxonomy" id="1606542"/>
    <lineage>
        <taxon>Eukaryota</taxon>
        <taxon>Sar</taxon>
        <taxon>Stramenopiles</taxon>
        <taxon>Ochrophyta</taxon>
        <taxon>Bolidophyceae</taxon>
        <taxon>Parmales</taxon>
        <taxon>Triparmaceae</taxon>
        <taxon>Triparma</taxon>
    </lineage>
</organism>